<dbReference type="EMBL" id="BMAV01001569">
    <property type="protein sequence ID" value="GFY39894.1"/>
    <property type="molecule type" value="Genomic_DNA"/>
</dbReference>
<comment type="caution">
    <text evidence="1">The sequence shown here is derived from an EMBL/GenBank/DDBJ whole genome shotgun (WGS) entry which is preliminary data.</text>
</comment>
<proteinExistence type="predicted"/>
<evidence type="ECO:0000313" key="1">
    <source>
        <dbReference type="EMBL" id="GFY39894.1"/>
    </source>
</evidence>
<evidence type="ECO:0000313" key="2">
    <source>
        <dbReference type="Proteomes" id="UP000886998"/>
    </source>
</evidence>
<reference evidence="1" key="1">
    <citation type="submission" date="2020-08" db="EMBL/GenBank/DDBJ databases">
        <title>Multicomponent nature underlies the extraordinary mechanical properties of spider dragline silk.</title>
        <authorList>
            <person name="Kono N."/>
            <person name="Nakamura H."/>
            <person name="Mori M."/>
            <person name="Yoshida Y."/>
            <person name="Ohtoshi R."/>
            <person name="Malay A.D."/>
            <person name="Moran D.A.P."/>
            <person name="Tomita M."/>
            <person name="Numata K."/>
            <person name="Arakawa K."/>
        </authorList>
    </citation>
    <scope>NUCLEOTIDE SEQUENCE</scope>
</reference>
<organism evidence="1 2">
    <name type="scientific">Trichonephila inaurata madagascariensis</name>
    <dbReference type="NCBI Taxonomy" id="2747483"/>
    <lineage>
        <taxon>Eukaryota</taxon>
        <taxon>Metazoa</taxon>
        <taxon>Ecdysozoa</taxon>
        <taxon>Arthropoda</taxon>
        <taxon>Chelicerata</taxon>
        <taxon>Arachnida</taxon>
        <taxon>Araneae</taxon>
        <taxon>Araneomorphae</taxon>
        <taxon>Entelegynae</taxon>
        <taxon>Araneoidea</taxon>
        <taxon>Nephilidae</taxon>
        <taxon>Trichonephila</taxon>
        <taxon>Trichonephila inaurata</taxon>
    </lineage>
</organism>
<name>A0A8X6WRD0_9ARAC</name>
<gene>
    <name evidence="1" type="ORF">TNIN_30881</name>
</gene>
<accession>A0A8X6WRD0</accession>
<keyword evidence="2" id="KW-1185">Reference proteome</keyword>
<dbReference type="AlphaFoldDB" id="A0A8X6WRD0"/>
<dbReference type="Proteomes" id="UP000886998">
    <property type="component" value="Unassembled WGS sequence"/>
</dbReference>
<sequence length="121" mass="13895">MDFTKTELITVCTILDLNCAGSAKELSESIFENLSDLASLKNNFTEQVTDDEDGDSTLFSRESVKDANKQPLNPPIYHLSYQQEVFAPFLQTERYQKQRGNEEKAFLLKGPLFNYEIVYKK</sequence>
<protein>
    <submittedName>
        <fullName evidence="1">Uncharacterized protein</fullName>
    </submittedName>
</protein>